<name>A0A965ZH66_9SPHI</name>
<feature type="signal peptide" evidence="1">
    <location>
        <begin position="1"/>
        <end position="25"/>
    </location>
</feature>
<evidence type="ECO:0008006" key="4">
    <source>
        <dbReference type="Google" id="ProtNLM"/>
    </source>
</evidence>
<accession>A0A965ZH66</accession>
<reference evidence="2" key="2">
    <citation type="submission" date="2020-10" db="EMBL/GenBank/DDBJ databases">
        <title>Mucilaginibacter sp. nov., isolated from soil.</title>
        <authorList>
            <person name="Jeon C.O."/>
        </authorList>
    </citation>
    <scope>NUCLEOTIDE SEQUENCE</scope>
    <source>
        <strain evidence="2">R11</strain>
    </source>
</reference>
<evidence type="ECO:0000256" key="1">
    <source>
        <dbReference type="SAM" id="SignalP"/>
    </source>
</evidence>
<protein>
    <recommendedName>
        <fullName evidence="4">Beta-barrel porin-2, OmpL-like. bbp2</fullName>
    </recommendedName>
</protein>
<sequence length="369" mass="40563">MKFTLRVLAVSALFICALYSNNVLAQGCVAIRSTGGLCSMDEHPDSITTSGGTWLFNSNSRYYRSFRHFIGKDEQKQRIEQGTNVINHSYTQDLTLTRIFNQRWSVSVDVPILANTRSSLYEHGGTERHTTSSFGLGDIRFTTYAWLLNPEKAHKGNIQAGLGIKFATGNYTYQDYFYNVGPNGTRRLGPVDQSIQLGDGGTGISTELNAYYNFTHNFGLYGNFYYLINPREQNGTSSARGGVPSASAVANTSDVMSVPDQFLIRGGVSYGVSKFVFTAGVRDECLPSRDLIGGSAGFRRPGYIISAEPGVTYRVKNLSIYLYVPVAVVRDRTVSFADHITTELTGNPAHGDAAFADYVINAGITYRLK</sequence>
<comment type="caution">
    <text evidence="2">The sequence shown here is derived from an EMBL/GenBank/DDBJ whole genome shotgun (WGS) entry which is preliminary data.</text>
</comment>
<dbReference type="RefSeq" id="WP_166585971.1">
    <property type="nucleotide sequence ID" value="NZ_WWEO01000042.1"/>
</dbReference>
<organism evidence="2 3">
    <name type="scientific">Mucilaginibacter agri</name>
    <dbReference type="NCBI Taxonomy" id="2695265"/>
    <lineage>
        <taxon>Bacteria</taxon>
        <taxon>Pseudomonadati</taxon>
        <taxon>Bacteroidota</taxon>
        <taxon>Sphingobacteriia</taxon>
        <taxon>Sphingobacteriales</taxon>
        <taxon>Sphingobacteriaceae</taxon>
        <taxon>Mucilaginibacter</taxon>
    </lineage>
</organism>
<dbReference type="EMBL" id="WWEO01000042">
    <property type="protein sequence ID" value="NCD70002.1"/>
    <property type="molecule type" value="Genomic_DNA"/>
</dbReference>
<gene>
    <name evidence="2" type="ORF">GSY63_11590</name>
</gene>
<dbReference type="PROSITE" id="PS51257">
    <property type="entry name" value="PROKAR_LIPOPROTEIN"/>
    <property type="match status" value="1"/>
</dbReference>
<feature type="chain" id="PRO_5037743026" description="Beta-barrel porin-2, OmpL-like. bbp2" evidence="1">
    <location>
        <begin position="26"/>
        <end position="369"/>
    </location>
</feature>
<proteinExistence type="predicted"/>
<keyword evidence="1" id="KW-0732">Signal</keyword>
<evidence type="ECO:0000313" key="2">
    <source>
        <dbReference type="EMBL" id="NCD70002.1"/>
    </source>
</evidence>
<dbReference type="AlphaFoldDB" id="A0A965ZH66"/>
<reference evidence="2" key="1">
    <citation type="submission" date="2020-01" db="EMBL/GenBank/DDBJ databases">
        <authorList>
            <person name="Seo Y.L."/>
        </authorList>
    </citation>
    <scope>NUCLEOTIDE SEQUENCE</scope>
    <source>
        <strain evidence="2">R11</strain>
    </source>
</reference>
<evidence type="ECO:0000313" key="3">
    <source>
        <dbReference type="Proteomes" id="UP000638732"/>
    </source>
</evidence>
<dbReference type="Proteomes" id="UP000638732">
    <property type="component" value="Unassembled WGS sequence"/>
</dbReference>
<keyword evidence="3" id="KW-1185">Reference proteome</keyword>